<dbReference type="EMBL" id="QFQP01000007">
    <property type="protein sequence ID" value="PZR14412.1"/>
    <property type="molecule type" value="Genomic_DNA"/>
</dbReference>
<gene>
    <name evidence="5" type="ORF">DI536_10145</name>
</gene>
<evidence type="ECO:0000313" key="5">
    <source>
        <dbReference type="EMBL" id="PZR14412.1"/>
    </source>
</evidence>
<protein>
    <recommendedName>
        <fullName evidence="7">Glycosyltransferase</fullName>
    </recommendedName>
</protein>
<feature type="domain" description="Glycosyltransferase subfamily 4-like N-terminal" evidence="4">
    <location>
        <begin position="6"/>
        <end position="161"/>
    </location>
</feature>
<evidence type="ECO:0000259" key="3">
    <source>
        <dbReference type="Pfam" id="PF00534"/>
    </source>
</evidence>
<evidence type="ECO:0000256" key="2">
    <source>
        <dbReference type="ARBA" id="ARBA00022679"/>
    </source>
</evidence>
<keyword evidence="1" id="KW-0328">Glycosyltransferase</keyword>
<reference evidence="5 6" key="1">
    <citation type="submission" date="2017-08" db="EMBL/GenBank/DDBJ databases">
        <title>Infants hospitalized years apart are colonized by the same room-sourced microbial strains.</title>
        <authorList>
            <person name="Brooks B."/>
            <person name="Olm M.R."/>
            <person name="Firek B.A."/>
            <person name="Baker R."/>
            <person name="Thomas B.C."/>
            <person name="Morowitz M.J."/>
            <person name="Banfield J.F."/>
        </authorList>
    </citation>
    <scope>NUCLEOTIDE SEQUENCE [LARGE SCALE GENOMIC DNA]</scope>
    <source>
        <strain evidence="5">S2_003_000_R2_14</strain>
    </source>
</reference>
<proteinExistence type="predicted"/>
<organism evidence="5 6">
    <name type="scientific">Archangium gephyra</name>
    <dbReference type="NCBI Taxonomy" id="48"/>
    <lineage>
        <taxon>Bacteria</taxon>
        <taxon>Pseudomonadati</taxon>
        <taxon>Myxococcota</taxon>
        <taxon>Myxococcia</taxon>
        <taxon>Myxococcales</taxon>
        <taxon>Cystobacterineae</taxon>
        <taxon>Archangiaceae</taxon>
        <taxon>Archangium</taxon>
    </lineage>
</organism>
<evidence type="ECO:0000256" key="1">
    <source>
        <dbReference type="ARBA" id="ARBA00022676"/>
    </source>
</evidence>
<dbReference type="PANTHER" id="PTHR12526">
    <property type="entry name" value="GLYCOSYLTRANSFERASE"/>
    <property type="match status" value="1"/>
</dbReference>
<sequence length="378" mass="41697">MPVMDFGGVESRIITQSGLMNRERYDFRVCTFWKKGAAARSVEALGVPVDELGVDPNPKNPRALARLAEYVFSHDVDVVHASILEANFQAASLRLLPGAPSVAIEEVGMPIRSLRSRAAFGAIYRMADVVVGVSQKTCDAVKAQHWLPDRKVRLIYNAINPRFLAPTVAPPSHRPLRFLAVGRLVEVKNQETLLRAMARLTVDERPQLHLVGEGPLRAHFERRIVELGLTASVKLLGFQSNVKELLDDADAYLMPSFSEGTSISLAEAMARARPVLTSKADGIDEAMVGYAPGWQVDARDVDAWAQGIRRLVALGEAGRARLGDEARALVSRRMSTDTWRGELEALYDQLTAQTRSRRQTLRNRVGRRVSAAVFGARP</sequence>
<feature type="domain" description="Glycosyl transferase family 1" evidence="3">
    <location>
        <begin position="175"/>
        <end position="327"/>
    </location>
</feature>
<dbReference type="CDD" id="cd03801">
    <property type="entry name" value="GT4_PimA-like"/>
    <property type="match status" value="1"/>
</dbReference>
<dbReference type="AlphaFoldDB" id="A0A2W5THZ7"/>
<name>A0A2W5THZ7_9BACT</name>
<dbReference type="Gene3D" id="3.40.50.2000">
    <property type="entry name" value="Glycogen Phosphorylase B"/>
    <property type="match status" value="2"/>
</dbReference>
<dbReference type="Pfam" id="PF13439">
    <property type="entry name" value="Glyco_transf_4"/>
    <property type="match status" value="1"/>
</dbReference>
<dbReference type="Pfam" id="PF00534">
    <property type="entry name" value="Glycos_transf_1"/>
    <property type="match status" value="1"/>
</dbReference>
<evidence type="ECO:0008006" key="7">
    <source>
        <dbReference type="Google" id="ProtNLM"/>
    </source>
</evidence>
<evidence type="ECO:0000259" key="4">
    <source>
        <dbReference type="Pfam" id="PF13439"/>
    </source>
</evidence>
<dbReference type="Proteomes" id="UP000249061">
    <property type="component" value="Unassembled WGS sequence"/>
</dbReference>
<comment type="caution">
    <text evidence="5">The sequence shown here is derived from an EMBL/GenBank/DDBJ whole genome shotgun (WGS) entry which is preliminary data.</text>
</comment>
<dbReference type="PANTHER" id="PTHR12526:SF510">
    <property type="entry name" value="D-INOSITOL 3-PHOSPHATE GLYCOSYLTRANSFERASE"/>
    <property type="match status" value="1"/>
</dbReference>
<accession>A0A2W5THZ7</accession>
<evidence type="ECO:0000313" key="6">
    <source>
        <dbReference type="Proteomes" id="UP000249061"/>
    </source>
</evidence>
<dbReference type="GO" id="GO:0016757">
    <property type="term" value="F:glycosyltransferase activity"/>
    <property type="evidence" value="ECO:0007669"/>
    <property type="project" value="UniProtKB-KW"/>
</dbReference>
<dbReference type="InterPro" id="IPR001296">
    <property type="entry name" value="Glyco_trans_1"/>
</dbReference>
<dbReference type="InterPro" id="IPR028098">
    <property type="entry name" value="Glyco_trans_4-like_N"/>
</dbReference>
<keyword evidence="2" id="KW-0808">Transferase</keyword>
<dbReference type="SUPFAM" id="SSF53756">
    <property type="entry name" value="UDP-Glycosyltransferase/glycogen phosphorylase"/>
    <property type="match status" value="1"/>
</dbReference>